<dbReference type="InterPro" id="IPR027417">
    <property type="entry name" value="P-loop_NTPase"/>
</dbReference>
<protein>
    <recommendedName>
        <fullName evidence="3">DNA topology modulation protein FlaR</fullName>
    </recommendedName>
</protein>
<evidence type="ECO:0000313" key="1">
    <source>
        <dbReference type="EMBL" id="KRO25943.1"/>
    </source>
</evidence>
<gene>
    <name evidence="1" type="ORF">IV88_GL001210</name>
</gene>
<proteinExistence type="predicted"/>
<dbReference type="AlphaFoldDB" id="A0A0R2NJL6"/>
<dbReference type="Proteomes" id="UP000051249">
    <property type="component" value="Unassembled WGS sequence"/>
</dbReference>
<organism evidence="1 2">
    <name type="scientific">Pediococcus argentinicus</name>
    <dbReference type="NCBI Taxonomy" id="480391"/>
    <lineage>
        <taxon>Bacteria</taxon>
        <taxon>Bacillati</taxon>
        <taxon>Bacillota</taxon>
        <taxon>Bacilli</taxon>
        <taxon>Lactobacillales</taxon>
        <taxon>Lactobacillaceae</taxon>
        <taxon>Pediococcus</taxon>
    </lineage>
</organism>
<name>A0A0R2NJL6_9LACO</name>
<dbReference type="PANTHER" id="PTHR37816">
    <property type="entry name" value="YALI0E33011P"/>
    <property type="match status" value="1"/>
</dbReference>
<dbReference type="Gene3D" id="3.40.50.300">
    <property type="entry name" value="P-loop containing nucleotide triphosphate hydrolases"/>
    <property type="match status" value="1"/>
</dbReference>
<dbReference type="SUPFAM" id="SSF52540">
    <property type="entry name" value="P-loop containing nucleoside triphosphate hydrolases"/>
    <property type="match status" value="1"/>
</dbReference>
<evidence type="ECO:0000313" key="2">
    <source>
        <dbReference type="Proteomes" id="UP000051249"/>
    </source>
</evidence>
<evidence type="ECO:0008006" key="3">
    <source>
        <dbReference type="Google" id="ProtNLM"/>
    </source>
</evidence>
<dbReference type="PATRIC" id="fig|480391.4.peg.1228"/>
<dbReference type="PANTHER" id="PTHR37816:SF2">
    <property type="entry name" value="DNA TOPOLOGY MODULATION PROTEIN FLAR-RELATED PROTEIN"/>
    <property type="match status" value="1"/>
</dbReference>
<reference evidence="1 2" key="1">
    <citation type="journal article" date="2015" name="Genome Announc.">
        <title>Expanding the biotechnology potential of lactobacilli through comparative genomics of 213 strains and associated genera.</title>
        <authorList>
            <person name="Sun Z."/>
            <person name="Harris H.M."/>
            <person name="McCann A."/>
            <person name="Guo C."/>
            <person name="Argimon S."/>
            <person name="Zhang W."/>
            <person name="Yang X."/>
            <person name="Jeffery I.B."/>
            <person name="Cooney J.C."/>
            <person name="Kagawa T.F."/>
            <person name="Liu W."/>
            <person name="Song Y."/>
            <person name="Salvetti E."/>
            <person name="Wrobel A."/>
            <person name="Rasinkangas P."/>
            <person name="Parkhill J."/>
            <person name="Rea M.C."/>
            <person name="O'Sullivan O."/>
            <person name="Ritari J."/>
            <person name="Douillard F.P."/>
            <person name="Paul Ross R."/>
            <person name="Yang R."/>
            <person name="Briner A.E."/>
            <person name="Felis G.E."/>
            <person name="de Vos W.M."/>
            <person name="Barrangou R."/>
            <person name="Klaenhammer T.R."/>
            <person name="Caufield P.W."/>
            <person name="Cui Y."/>
            <person name="Zhang H."/>
            <person name="O'Toole P.W."/>
        </authorList>
    </citation>
    <scope>NUCLEOTIDE SEQUENCE [LARGE SCALE GENOMIC DNA]</scope>
    <source>
        <strain evidence="1 2">DSM 23026</strain>
    </source>
</reference>
<comment type="caution">
    <text evidence="1">The sequence shown here is derived from an EMBL/GenBank/DDBJ whole genome shotgun (WGS) entry which is preliminary data.</text>
</comment>
<keyword evidence="2" id="KW-1185">Reference proteome</keyword>
<dbReference type="InterPro" id="IPR052922">
    <property type="entry name" value="Cytidylate_Kinase-2"/>
</dbReference>
<sequence>MVIVKVSIVGPVASGKTTIAYQLSVEKNVKMTGIDELVWIRQKSKPDIRRSHQQRIENIDIATAESQWIIEGTQVRLILESDLIEKSDYVFILKPNRMVVYYRILKRFLSQTIGLDKRNIYKPKLSELKNYYRWANKFYDNEFEMLYKMIPRSKTTILTGRNAQKNMVLIREIINK</sequence>
<accession>A0A0R2NJL6</accession>
<dbReference type="EMBL" id="JQCQ01000004">
    <property type="protein sequence ID" value="KRO25943.1"/>
    <property type="molecule type" value="Genomic_DNA"/>
</dbReference>